<dbReference type="EMBL" id="BAAAZH010000012">
    <property type="protein sequence ID" value="GAA4117416.1"/>
    <property type="molecule type" value="Genomic_DNA"/>
</dbReference>
<comment type="caution">
    <text evidence="1">The sequence shown here is derived from an EMBL/GenBank/DDBJ whole genome shotgun (WGS) entry which is preliminary data.</text>
</comment>
<gene>
    <name evidence="1" type="ORF">GCM10022215_18010</name>
</gene>
<evidence type="ECO:0000313" key="2">
    <source>
        <dbReference type="Proteomes" id="UP001501495"/>
    </source>
</evidence>
<sequence>MSTQQQWQITGTVDRIALGVFDTKSGGDPSAEVTKYRPGGMSKEVAFAALPSFSDLTIGRLFTRERDVELYRRLVGLMGRGEASITAQPLDVNGAPFGRPFTYTGVLQSGTDPEVDSQSGTPNTFSLVFTITDRT</sequence>
<dbReference type="RefSeq" id="WP_344732998.1">
    <property type="nucleotide sequence ID" value="NZ_BAAAZH010000012.1"/>
</dbReference>
<evidence type="ECO:0000313" key="1">
    <source>
        <dbReference type="EMBL" id="GAA4117416.1"/>
    </source>
</evidence>
<protein>
    <recommendedName>
        <fullName evidence="3">Phage tail protein</fullName>
    </recommendedName>
</protein>
<keyword evidence="2" id="KW-1185">Reference proteome</keyword>
<dbReference type="Proteomes" id="UP001501495">
    <property type="component" value="Unassembled WGS sequence"/>
</dbReference>
<reference evidence="2" key="1">
    <citation type="journal article" date="2019" name="Int. J. Syst. Evol. Microbiol.">
        <title>The Global Catalogue of Microorganisms (GCM) 10K type strain sequencing project: providing services to taxonomists for standard genome sequencing and annotation.</title>
        <authorList>
            <consortium name="The Broad Institute Genomics Platform"/>
            <consortium name="The Broad Institute Genome Sequencing Center for Infectious Disease"/>
            <person name="Wu L."/>
            <person name="Ma J."/>
        </authorList>
    </citation>
    <scope>NUCLEOTIDE SEQUENCE [LARGE SCALE GENOMIC DNA]</scope>
    <source>
        <strain evidence="2">JCM 16703</strain>
    </source>
</reference>
<evidence type="ECO:0008006" key="3">
    <source>
        <dbReference type="Google" id="ProtNLM"/>
    </source>
</evidence>
<proteinExistence type="predicted"/>
<organism evidence="1 2">
    <name type="scientific">Nocardioides fonticola</name>
    <dbReference type="NCBI Taxonomy" id="450363"/>
    <lineage>
        <taxon>Bacteria</taxon>
        <taxon>Bacillati</taxon>
        <taxon>Actinomycetota</taxon>
        <taxon>Actinomycetes</taxon>
        <taxon>Propionibacteriales</taxon>
        <taxon>Nocardioidaceae</taxon>
        <taxon>Nocardioides</taxon>
    </lineage>
</organism>
<accession>A0ABP7XIU9</accession>
<name>A0ABP7XIU9_9ACTN</name>